<sequence>MPLTANISDAREALERDMATVEQATISLRTQYNALSPVNHLPPETLAHIFHFLRDIYEPIGKKSFSSSNDSLPPQAIGWIQVTHVCHRWRTIALEHHILWSNIMFDLGHRWTEEFFRRSQKAPLVIERFMPAFYNLPDDHSGDFIVDIAHHLSHIRVLSIITTVADLTAMAPSLRSPAPLLEKLSLYNATVSSGIDDSDVTPSLPPDLFSKLAPRLSDVRLISWCIPWLSTAFESVVYLRVTRNRCERIGNANELEKFLGALERMPVLESLCIQNIMPRPPAGVTPHYICGPIVALPKLHISTSLTGLKTAAFSLSISSCL</sequence>
<reference evidence="2 3" key="1">
    <citation type="submission" date="2019-02" db="EMBL/GenBank/DDBJ databases">
        <title>Genome sequencing of the rare red list fungi Dentipellis fragilis.</title>
        <authorList>
            <person name="Buettner E."/>
            <person name="Kellner H."/>
        </authorList>
    </citation>
    <scope>NUCLEOTIDE SEQUENCE [LARGE SCALE GENOMIC DNA]</scope>
    <source>
        <strain evidence="2 3">DSM 105465</strain>
    </source>
</reference>
<keyword evidence="3" id="KW-1185">Reference proteome</keyword>
<evidence type="ECO:0000313" key="2">
    <source>
        <dbReference type="EMBL" id="TFY68938.1"/>
    </source>
</evidence>
<organism evidence="2 3">
    <name type="scientific">Dentipellis fragilis</name>
    <dbReference type="NCBI Taxonomy" id="205917"/>
    <lineage>
        <taxon>Eukaryota</taxon>
        <taxon>Fungi</taxon>
        <taxon>Dikarya</taxon>
        <taxon>Basidiomycota</taxon>
        <taxon>Agaricomycotina</taxon>
        <taxon>Agaricomycetes</taxon>
        <taxon>Russulales</taxon>
        <taxon>Hericiaceae</taxon>
        <taxon>Dentipellis</taxon>
    </lineage>
</organism>
<dbReference type="Proteomes" id="UP000298327">
    <property type="component" value="Unassembled WGS sequence"/>
</dbReference>
<dbReference type="EMBL" id="SEOQ01000149">
    <property type="protein sequence ID" value="TFY68938.1"/>
    <property type="molecule type" value="Genomic_DNA"/>
</dbReference>
<dbReference type="SUPFAM" id="SSF81383">
    <property type="entry name" value="F-box domain"/>
    <property type="match status" value="1"/>
</dbReference>
<dbReference type="Pfam" id="PF12937">
    <property type="entry name" value="F-box-like"/>
    <property type="match status" value="1"/>
</dbReference>
<dbReference type="InterPro" id="IPR036047">
    <property type="entry name" value="F-box-like_dom_sf"/>
</dbReference>
<dbReference type="OrthoDB" id="3172239at2759"/>
<protein>
    <recommendedName>
        <fullName evidence="1">F-box domain-containing protein</fullName>
    </recommendedName>
</protein>
<dbReference type="STRING" id="205917.A0A4Y9Z4X3"/>
<gene>
    <name evidence="2" type="ORF">EVG20_g3348</name>
</gene>
<proteinExistence type="predicted"/>
<name>A0A4Y9Z4X3_9AGAM</name>
<evidence type="ECO:0000313" key="3">
    <source>
        <dbReference type="Proteomes" id="UP000298327"/>
    </source>
</evidence>
<comment type="caution">
    <text evidence="2">The sequence shown here is derived from an EMBL/GenBank/DDBJ whole genome shotgun (WGS) entry which is preliminary data.</text>
</comment>
<accession>A0A4Y9Z4X3</accession>
<dbReference type="InterPro" id="IPR001810">
    <property type="entry name" value="F-box_dom"/>
</dbReference>
<evidence type="ECO:0000259" key="1">
    <source>
        <dbReference type="Pfam" id="PF12937"/>
    </source>
</evidence>
<feature type="domain" description="F-box" evidence="1">
    <location>
        <begin position="39"/>
        <end position="105"/>
    </location>
</feature>
<dbReference type="Gene3D" id="1.20.1280.50">
    <property type="match status" value="1"/>
</dbReference>
<dbReference type="AlphaFoldDB" id="A0A4Y9Z4X3"/>